<evidence type="ECO:0000313" key="4">
    <source>
        <dbReference type="Proteomes" id="UP000050795"/>
    </source>
</evidence>
<feature type="compositionally biased region" description="Polar residues" evidence="1">
    <location>
        <begin position="42"/>
        <end position="55"/>
    </location>
</feature>
<dbReference type="GO" id="GO:0030165">
    <property type="term" value="F:PDZ domain binding"/>
    <property type="evidence" value="ECO:0007669"/>
    <property type="project" value="TreeGrafter"/>
</dbReference>
<feature type="transmembrane region" description="Helical" evidence="2">
    <location>
        <begin position="546"/>
        <end position="571"/>
    </location>
</feature>
<feature type="compositionally biased region" description="Low complexity" evidence="1">
    <location>
        <begin position="136"/>
        <end position="146"/>
    </location>
</feature>
<dbReference type="PANTHER" id="PTHR24116">
    <property type="entry name" value="KINASE D-INTERACTING SUBSTRATE OF 220 KDA"/>
    <property type="match status" value="1"/>
</dbReference>
<feature type="compositionally biased region" description="Basic and acidic residues" evidence="1">
    <location>
        <begin position="734"/>
        <end position="747"/>
    </location>
</feature>
<dbReference type="Pfam" id="PF23307">
    <property type="entry name" value="SAM_KIDINS220"/>
    <property type="match status" value="1"/>
</dbReference>
<feature type="domain" description="Kinase D-interacting substrate of 220 kDa-like SAM" evidence="3">
    <location>
        <begin position="1437"/>
        <end position="1500"/>
    </location>
</feature>
<feature type="region of interest" description="Disordered" evidence="1">
    <location>
        <begin position="132"/>
        <end position="159"/>
    </location>
</feature>
<dbReference type="InterPro" id="IPR052771">
    <property type="entry name" value="Neurotrophin_sig_adaptor"/>
</dbReference>
<feature type="compositionally biased region" description="Basic and acidic residues" evidence="1">
    <location>
        <begin position="107"/>
        <end position="117"/>
    </location>
</feature>
<keyword evidence="2" id="KW-0812">Transmembrane</keyword>
<accession>A0AA85KMW8</accession>
<dbReference type="GO" id="GO:0019887">
    <property type="term" value="F:protein kinase regulator activity"/>
    <property type="evidence" value="ECO:0007669"/>
    <property type="project" value="TreeGrafter"/>
</dbReference>
<evidence type="ECO:0000259" key="3">
    <source>
        <dbReference type="Pfam" id="PF23307"/>
    </source>
</evidence>
<reference evidence="4" key="1">
    <citation type="submission" date="2022-06" db="EMBL/GenBank/DDBJ databases">
        <authorList>
            <person name="Berger JAMES D."/>
            <person name="Berger JAMES D."/>
        </authorList>
    </citation>
    <scope>NUCLEOTIDE SEQUENCE [LARGE SCALE GENOMIC DNA]</scope>
</reference>
<feature type="region of interest" description="Disordered" evidence="1">
    <location>
        <begin position="1995"/>
        <end position="2049"/>
    </location>
</feature>
<keyword evidence="2" id="KW-1133">Transmembrane helix</keyword>
<dbReference type="PANTHER" id="PTHR24116:SF0">
    <property type="entry name" value="KINASE D-INTERACTING SUBSTRATE OF 220 KDA"/>
    <property type="match status" value="1"/>
</dbReference>
<keyword evidence="4" id="KW-1185">Reference proteome</keyword>
<dbReference type="InterPro" id="IPR057092">
    <property type="entry name" value="SAM_KIDINS220"/>
</dbReference>
<evidence type="ECO:0000256" key="1">
    <source>
        <dbReference type="SAM" id="MobiDB-lite"/>
    </source>
</evidence>
<feature type="transmembrane region" description="Helical" evidence="2">
    <location>
        <begin position="361"/>
        <end position="386"/>
    </location>
</feature>
<feature type="region of interest" description="Disordered" evidence="1">
    <location>
        <begin position="1306"/>
        <end position="1334"/>
    </location>
</feature>
<keyword evidence="2" id="KW-0472">Membrane</keyword>
<feature type="transmembrane region" description="Helical" evidence="2">
    <location>
        <begin position="336"/>
        <end position="355"/>
    </location>
</feature>
<feature type="region of interest" description="Disordered" evidence="1">
    <location>
        <begin position="710"/>
        <end position="757"/>
    </location>
</feature>
<dbReference type="WBParaSite" id="TREG1_89310.1">
    <property type="protein sequence ID" value="TREG1_89310.1"/>
    <property type="gene ID" value="TREG1_89310"/>
</dbReference>
<evidence type="ECO:0000313" key="5">
    <source>
        <dbReference type="WBParaSite" id="TREG1_89310.1"/>
    </source>
</evidence>
<feature type="compositionally biased region" description="Polar residues" evidence="1">
    <location>
        <begin position="2038"/>
        <end position="2049"/>
    </location>
</feature>
<proteinExistence type="predicted"/>
<name>A0AA85KMW8_TRIRE</name>
<evidence type="ECO:0000256" key="2">
    <source>
        <dbReference type="SAM" id="Phobius"/>
    </source>
</evidence>
<feature type="compositionally biased region" description="Acidic residues" evidence="1">
    <location>
        <begin position="717"/>
        <end position="733"/>
    </location>
</feature>
<reference evidence="5" key="2">
    <citation type="submission" date="2023-11" db="UniProtKB">
        <authorList>
            <consortium name="WormBaseParasite"/>
        </authorList>
    </citation>
    <scope>IDENTIFICATION</scope>
</reference>
<organism evidence="4 5">
    <name type="scientific">Trichobilharzia regenti</name>
    <name type="common">Nasal bird schistosome</name>
    <dbReference type="NCBI Taxonomy" id="157069"/>
    <lineage>
        <taxon>Eukaryota</taxon>
        <taxon>Metazoa</taxon>
        <taxon>Spiralia</taxon>
        <taxon>Lophotrochozoa</taxon>
        <taxon>Platyhelminthes</taxon>
        <taxon>Trematoda</taxon>
        <taxon>Digenea</taxon>
        <taxon>Strigeidida</taxon>
        <taxon>Schistosomatoidea</taxon>
        <taxon>Schistosomatidae</taxon>
        <taxon>Trichobilharzia</taxon>
    </lineage>
</organism>
<sequence length="2049" mass="232346">MTSTIQPNMLHSHLSAPMAQVPHRLSQQTSFHGHTKRHYRRQQSSGSITSTSRDFSTGRGMNRGSDYPQKQLTRKPRPASSHMPRDKRYSQSKEQSFLHQHPYTHLQDIKKDKKERLTNKEKMYYRRRLLEMQHTNDSSGSNSNPNRNDDDNNARHFHPLPVNPEDAYAQRYSQTLNAPYYKNKKREVHDSRRMQSVNTVDYHPKKSNLDEIVGLAPNDCHWFNYHSHNFNVPRDSTNDWGPNKPQMSSSYHQEIPSGLIGGQQSQFGLNSLESFQQGCLTSLASMLLCPHTILPIMVGLFSNFGSSCDYVQRLGEELVYLKQSNPYYYDQAPISFSFWPGILPVIIASILGYILGLSLGWQLGVAVAITATLMYALFFGVILFGVRVKHWSKTIELAETISRYMRGCNLFFNILFYRSPQAPRVAQPVRLLPISINLSNFSTSTEAAAFLAAKMWTSIEQKYGRLAVRLQWASRDVYGESTKTYRKVCCLPSCIWVIVNAITLLCMTTLIAIDNAFATIENGSGSSSTTLKIDGDVNSLTENFKLLIIICSIISGISFIILIAAITPGVLKLIHGRPFQHPIKKPFYPDLESYTDITMDSCYSSSARKFHPIPNCIETGQCVGKERGTTCFTHGNNGTRQLLCSPNKLASTASMAAAVAAAAVTAADRHWRQIGNTKMNDHNHCHYYHNQQNEFDLETNLNDINTKIVSTSSCHDDDNDDDDDDDDENEDSSDESKQSDSSEHSTPEEEDDVSRNDGLLFNSGEFLISGQNIPNSNYKIMFGKKHSSIPHQDKDYSKSVDNNKRRKTISVERQKNEQLLRQYILDACCVLSMLDRRVGGRQTRLIICVGGKSGVLESSSTNKKLLDFMHLLDHVLMKPPSGGKSYDVPLILAPMGAPEKVMNDVPPYVWMPNVVVIVTANISGISNKDSRIPTTVNSHHVSDPKQMNSMSSSLRLSSLDPSCVYNFKIWHYIHQLCHLPIYIEDEPTGFSIRDQISEQSFISPARSASNIQHSHETKNDISQPKSLTDMYIGNHELSHFNKKKFRHLLTLTAFMGRMIKLDRLYTQRTIYMSSQKNLAYLNALQYFTNEPSLNTLATWLCFLIHWPFHAAWLSVFIENYQKCEIKERTNYLLNGHHTSRSQPEGLNRTSIDGKTKHYGMEQLGPNLTGLYSRVLKRLGPLIHTVRLKALAASSSLGGILGPPSAATAAVHSNTESFPSPELLASINKTLKLCELAFYDKDPVKLGEFLKSCDSMQMDPKCQQPGSVTISQLVRAMKLTPFLNPQISKWIKEVLLPKWNILENNIEQKEKKPTSSRSSQRSQKHNVKHDLPNPTLIRKESLRSSILKLKETVPKKPLNQFTVDEVCHLVERIVLLTSKPLMNDTMNSYPNTKSQNRLFNNEMDSTFIKRLSSEESETLINDPIPPAAVNTIVHHEHTSSNIKRYTESMRKLNITGSVLDLCSLKDLEAKLNMLPVDWKMFCAFIQHLKKTESEETISTKSRKSNEQFTVPYQILPQNHQNTAQVSRHKSIETDKSSVLSEVRKDQLMMNTVSDTSLTVKSAPLTKDYQLDNELNLVDHGYDNKKDGITTAQIRASKSGDSKHASENNIHVPYFSYTNELSERNDYPLHHSKMSEGPVHSVLPPCTKYQSRIEPNMITQQSRHMHYNNKINKSQYELRSKPCHDNIHPHSHHKLRNQKSLGSKVVCDQNECDCYLHDSAFPDDTGVHRAYTLPHSLQFYHQKQYKLHMHDYASHSSRSPNAAICSRHHMPTAGNNLVPSATMQESLLTDNLELTSQKCMQCKFPLHTEYHQHYCIHQQCIPDFYNSHHLVNKSASYLHKTAEFLHRPLDPSNIHGHDNKKITTSATRQFNTPADYPTPCVKDSASTSLAGELGDEVADMSQISNEEENINETFVITDEKLEVRRLKQPSIPSTPDTIAYQQPCDCNYWYAHEQQQSHRHLHHDHYQVKQTTDIQNQNSDQIINSVMEREQINSSLDTLSTTTNSSSDNSSTTNLSNENASEHSHLDVNNSVDSCDEITSECSSDNTVNSK</sequence>
<dbReference type="Proteomes" id="UP000050795">
    <property type="component" value="Unassembled WGS sequence"/>
</dbReference>
<feature type="region of interest" description="Disordered" evidence="1">
    <location>
        <begin position="21"/>
        <end position="117"/>
    </location>
</feature>
<feature type="compositionally biased region" description="Low complexity" evidence="1">
    <location>
        <begin position="1995"/>
        <end position="2015"/>
    </location>
</feature>
<protein>
    <recommendedName>
        <fullName evidence="3">Kinase D-interacting substrate of 220 kDa-like SAM domain-containing protein</fullName>
    </recommendedName>
</protein>